<evidence type="ECO:0000313" key="1">
    <source>
        <dbReference type="EMBL" id="ABC77379.1"/>
    </source>
</evidence>
<dbReference type="KEGG" id="sat:SYN_03559"/>
<name>Q2LTH1_SYNAS</name>
<dbReference type="HOGENOM" id="CLU_3030790_0_0_7"/>
<dbReference type="Proteomes" id="UP000001933">
    <property type="component" value="Chromosome"/>
</dbReference>
<accession>Q2LTH1</accession>
<gene>
    <name evidence="1" type="ORF">SYN_03559</name>
</gene>
<proteinExistence type="predicted"/>
<evidence type="ECO:0000313" key="2">
    <source>
        <dbReference type="Proteomes" id="UP000001933"/>
    </source>
</evidence>
<dbReference type="EMBL" id="CP000252">
    <property type="protein sequence ID" value="ABC77379.1"/>
    <property type="molecule type" value="Genomic_DNA"/>
</dbReference>
<sequence>MTCFTQSSVAGILLPYESLNPQFGKSPSSFIHRIFGTIKKRRRQVKSEICSRIQG</sequence>
<dbReference type="InParanoid" id="Q2LTH1"/>
<dbReference type="AlphaFoldDB" id="Q2LTH1"/>
<keyword evidence="2" id="KW-1185">Reference proteome</keyword>
<protein>
    <submittedName>
        <fullName evidence="1">Hypothetical cytosolic protein</fullName>
    </submittedName>
</protein>
<reference evidence="1 2" key="1">
    <citation type="journal article" date="2007" name="Proc. Natl. Acad. Sci. U.S.A.">
        <title>The genome of Syntrophus aciditrophicus: life at the thermodynamic limit of microbial growth.</title>
        <authorList>
            <person name="McInerney M.J."/>
            <person name="Rohlin L."/>
            <person name="Mouttaki H."/>
            <person name="Kim U."/>
            <person name="Krupp R.S."/>
            <person name="Rios-Hernandez L."/>
            <person name="Sieber J."/>
            <person name="Struchtemeyer C.G."/>
            <person name="Bhattacharyya A."/>
            <person name="Campbell J.W."/>
            <person name="Gunsalus R.P."/>
        </authorList>
    </citation>
    <scope>NUCLEOTIDE SEQUENCE [LARGE SCALE GENOMIC DNA]</scope>
    <source>
        <strain evidence="1 2">SB</strain>
    </source>
</reference>
<organism evidence="1 2">
    <name type="scientific">Syntrophus aciditrophicus (strain SB)</name>
    <dbReference type="NCBI Taxonomy" id="56780"/>
    <lineage>
        <taxon>Bacteria</taxon>
        <taxon>Pseudomonadati</taxon>
        <taxon>Thermodesulfobacteriota</taxon>
        <taxon>Syntrophia</taxon>
        <taxon>Syntrophales</taxon>
        <taxon>Syntrophaceae</taxon>
        <taxon>Syntrophus</taxon>
    </lineage>
</organism>
<dbReference type="STRING" id="56780.SYN_03559"/>